<dbReference type="AlphaFoldDB" id="X1UB81"/>
<dbReference type="NCBIfam" id="NF033709">
    <property type="entry name" value="PorV_fam"/>
    <property type="match status" value="1"/>
</dbReference>
<name>X1UB81_9ZZZZ</name>
<reference evidence="1" key="1">
    <citation type="journal article" date="2014" name="Front. Microbiol.">
        <title>High frequency of phylogenetically diverse reductive dehalogenase-homologous genes in deep subseafloor sedimentary metagenomes.</title>
        <authorList>
            <person name="Kawai M."/>
            <person name="Futagami T."/>
            <person name="Toyoda A."/>
            <person name="Takaki Y."/>
            <person name="Nishi S."/>
            <person name="Hori S."/>
            <person name="Arai W."/>
            <person name="Tsubouchi T."/>
            <person name="Morono Y."/>
            <person name="Uchiyama I."/>
            <person name="Ito T."/>
            <person name="Fujiyama A."/>
            <person name="Inagaki F."/>
            <person name="Takami H."/>
        </authorList>
    </citation>
    <scope>NUCLEOTIDE SEQUENCE</scope>
    <source>
        <strain evidence="1">Expedition CK06-06</strain>
    </source>
</reference>
<feature type="non-terminal residue" evidence="1">
    <location>
        <position position="169"/>
    </location>
</feature>
<evidence type="ECO:0000313" key="1">
    <source>
        <dbReference type="EMBL" id="GAI89589.1"/>
    </source>
</evidence>
<gene>
    <name evidence="1" type="ORF">S12H4_36195</name>
</gene>
<sequence>MSGQITYAKILTDRFSVGVNLRYIRSTLDDRDNTTGQAIGADIGTLYDTQFRSIKLGIVITNFGPDAAYKSLDASDPEVKDYEHESFALPMCFRVAISAVPLHAGANKVVIDIEGEHPNHNYERAYLGFEYSYSDLFFLRGGYKIGTDAERWSSGFGFQIPLTVAKLKG</sequence>
<dbReference type="Gene3D" id="2.40.160.60">
    <property type="entry name" value="Outer membrane protein transport protein (OMPP1/FadL/TodX)"/>
    <property type="match status" value="1"/>
</dbReference>
<proteinExistence type="predicted"/>
<protein>
    <submittedName>
        <fullName evidence="1">Uncharacterized protein</fullName>
    </submittedName>
</protein>
<comment type="caution">
    <text evidence="1">The sequence shown here is derived from an EMBL/GenBank/DDBJ whole genome shotgun (WGS) entry which is preliminary data.</text>
</comment>
<accession>X1UB81</accession>
<organism evidence="1">
    <name type="scientific">marine sediment metagenome</name>
    <dbReference type="NCBI Taxonomy" id="412755"/>
    <lineage>
        <taxon>unclassified sequences</taxon>
        <taxon>metagenomes</taxon>
        <taxon>ecological metagenomes</taxon>
    </lineage>
</organism>
<dbReference type="EMBL" id="BARW01021562">
    <property type="protein sequence ID" value="GAI89589.1"/>
    <property type="molecule type" value="Genomic_DNA"/>
</dbReference>